<dbReference type="RefSeq" id="WP_116568922.1">
    <property type="nucleotide sequence ID" value="NZ_QDKP01000050.1"/>
</dbReference>
<evidence type="ECO:0000313" key="3">
    <source>
        <dbReference type="Proteomes" id="UP000244913"/>
    </source>
</evidence>
<sequence>MAPATPVAEFTPTDLIKLFAATYLPLCERLETAGVLDRAALADAMSLYVAPGEATASAAMVEALQIVLRRPRPERGPQPSGPRREPALRVIAGGLG</sequence>
<gene>
    <name evidence="2" type="ORF">DDF65_17435</name>
</gene>
<keyword evidence="3" id="KW-1185">Reference proteome</keyword>
<organism evidence="2 3">
    <name type="scientific">Caulobacter radicis</name>
    <dbReference type="NCBI Taxonomy" id="2172650"/>
    <lineage>
        <taxon>Bacteria</taxon>
        <taxon>Pseudomonadati</taxon>
        <taxon>Pseudomonadota</taxon>
        <taxon>Alphaproteobacteria</taxon>
        <taxon>Caulobacterales</taxon>
        <taxon>Caulobacteraceae</taxon>
        <taxon>Caulobacter</taxon>
    </lineage>
</organism>
<proteinExistence type="predicted"/>
<dbReference type="EMBL" id="QDKP01000050">
    <property type="protein sequence ID" value="PVM76704.1"/>
    <property type="molecule type" value="Genomic_DNA"/>
</dbReference>
<protein>
    <submittedName>
        <fullName evidence="2">Uncharacterized protein</fullName>
    </submittedName>
</protein>
<name>A0A2T9J632_9CAUL</name>
<dbReference type="Proteomes" id="UP000244913">
    <property type="component" value="Unassembled WGS sequence"/>
</dbReference>
<comment type="caution">
    <text evidence="2">The sequence shown here is derived from an EMBL/GenBank/DDBJ whole genome shotgun (WGS) entry which is preliminary data.</text>
</comment>
<feature type="region of interest" description="Disordered" evidence="1">
    <location>
        <begin position="71"/>
        <end position="96"/>
    </location>
</feature>
<reference evidence="2 3" key="1">
    <citation type="submission" date="2018-04" db="EMBL/GenBank/DDBJ databases">
        <title>The genome sequence of Caulobacter sp. 736.</title>
        <authorList>
            <person name="Gao J."/>
            <person name="Sun J."/>
        </authorList>
    </citation>
    <scope>NUCLEOTIDE SEQUENCE [LARGE SCALE GENOMIC DNA]</scope>
    <source>
        <strain evidence="2 3">736</strain>
    </source>
</reference>
<evidence type="ECO:0000256" key="1">
    <source>
        <dbReference type="SAM" id="MobiDB-lite"/>
    </source>
</evidence>
<dbReference type="AlphaFoldDB" id="A0A2T9J632"/>
<accession>A0A2T9J632</accession>
<evidence type="ECO:0000313" key="2">
    <source>
        <dbReference type="EMBL" id="PVM76704.1"/>
    </source>
</evidence>